<evidence type="ECO:0000313" key="1">
    <source>
        <dbReference type="EMBL" id="QDU58914.1"/>
    </source>
</evidence>
<evidence type="ECO:0008006" key="3">
    <source>
        <dbReference type="Google" id="ProtNLM"/>
    </source>
</evidence>
<proteinExistence type="predicted"/>
<dbReference type="OrthoDB" id="2729229at2"/>
<keyword evidence="2" id="KW-1185">Reference proteome</keyword>
<accession>A0A518AW14</accession>
<dbReference type="InterPro" id="IPR029052">
    <property type="entry name" value="Metallo-depent_PP-like"/>
</dbReference>
<sequence length="271" mass="29390">MRITGIEPVLLLEIPFLNAGRGAGGYYRDRLPVHLGYVDTLPQGTSALIVTADLQGRETFDTSAGSPLRLLGEVLPRWLVEQVLCALTLPAGEIGVLLAGDFYTVPALDKRGGSGDVTSVWQAFADEFDWVVGVSGNHDLFGDAADRPRLASGMHFLDGDIVQLGDRRIAGLSGITGNPRRPWRRDEQAYLDALELLLCDAPEILLLHDGPGIAEHGLAGSHRIRHTLEQADPLLIVRGHAHWDVPLAELTNTTQVLNVDARVVVLLESPR</sequence>
<dbReference type="EMBL" id="CP036278">
    <property type="protein sequence ID" value="QDU58914.1"/>
    <property type="molecule type" value="Genomic_DNA"/>
</dbReference>
<gene>
    <name evidence="1" type="ORF">Pan181_51550</name>
</gene>
<organism evidence="1 2">
    <name type="scientific">Aeoliella mucimassa</name>
    <dbReference type="NCBI Taxonomy" id="2527972"/>
    <lineage>
        <taxon>Bacteria</taxon>
        <taxon>Pseudomonadati</taxon>
        <taxon>Planctomycetota</taxon>
        <taxon>Planctomycetia</taxon>
        <taxon>Pirellulales</taxon>
        <taxon>Lacipirellulaceae</taxon>
        <taxon>Aeoliella</taxon>
    </lineage>
</organism>
<protein>
    <recommendedName>
        <fullName evidence="3">Calcineurin-like phosphoesterase domain-containing protein</fullName>
    </recommendedName>
</protein>
<dbReference type="RefSeq" id="WP_145251459.1">
    <property type="nucleotide sequence ID" value="NZ_CP036278.1"/>
</dbReference>
<dbReference type="SUPFAM" id="SSF56300">
    <property type="entry name" value="Metallo-dependent phosphatases"/>
    <property type="match status" value="1"/>
</dbReference>
<reference evidence="1 2" key="1">
    <citation type="submission" date="2019-02" db="EMBL/GenBank/DDBJ databases">
        <title>Deep-cultivation of Planctomycetes and their phenomic and genomic characterization uncovers novel biology.</title>
        <authorList>
            <person name="Wiegand S."/>
            <person name="Jogler M."/>
            <person name="Boedeker C."/>
            <person name="Pinto D."/>
            <person name="Vollmers J."/>
            <person name="Rivas-Marin E."/>
            <person name="Kohn T."/>
            <person name="Peeters S.H."/>
            <person name="Heuer A."/>
            <person name="Rast P."/>
            <person name="Oberbeckmann S."/>
            <person name="Bunk B."/>
            <person name="Jeske O."/>
            <person name="Meyerdierks A."/>
            <person name="Storesund J.E."/>
            <person name="Kallscheuer N."/>
            <person name="Luecker S."/>
            <person name="Lage O.M."/>
            <person name="Pohl T."/>
            <person name="Merkel B.J."/>
            <person name="Hornburger P."/>
            <person name="Mueller R.-W."/>
            <person name="Bruemmer F."/>
            <person name="Labrenz M."/>
            <person name="Spormann A.M."/>
            <person name="Op den Camp H."/>
            <person name="Overmann J."/>
            <person name="Amann R."/>
            <person name="Jetten M.S.M."/>
            <person name="Mascher T."/>
            <person name="Medema M.H."/>
            <person name="Devos D.P."/>
            <person name="Kaster A.-K."/>
            <person name="Ovreas L."/>
            <person name="Rohde M."/>
            <person name="Galperin M.Y."/>
            <person name="Jogler C."/>
        </authorList>
    </citation>
    <scope>NUCLEOTIDE SEQUENCE [LARGE SCALE GENOMIC DNA]</scope>
    <source>
        <strain evidence="1 2">Pan181</strain>
    </source>
</reference>
<evidence type="ECO:0000313" key="2">
    <source>
        <dbReference type="Proteomes" id="UP000315750"/>
    </source>
</evidence>
<dbReference type="KEGG" id="amuc:Pan181_51550"/>
<name>A0A518AW14_9BACT</name>
<dbReference type="Proteomes" id="UP000315750">
    <property type="component" value="Chromosome"/>
</dbReference>
<dbReference type="AlphaFoldDB" id="A0A518AW14"/>